<evidence type="ECO:0000313" key="2">
    <source>
        <dbReference type="Proteomes" id="UP000799538"/>
    </source>
</evidence>
<reference evidence="2" key="1">
    <citation type="journal article" date="2020" name="Stud. Mycol.">
        <title>101 Dothideomycetes genomes: A test case for predicting lifestyles and emergence of pathogens.</title>
        <authorList>
            <person name="Haridas S."/>
            <person name="Albert R."/>
            <person name="Binder M."/>
            <person name="Bloem J."/>
            <person name="LaButti K."/>
            <person name="Salamov A."/>
            <person name="Andreopoulos B."/>
            <person name="Baker S."/>
            <person name="Barry K."/>
            <person name="Bills G."/>
            <person name="Bluhm B."/>
            <person name="Cannon C."/>
            <person name="Castanera R."/>
            <person name="Culley D."/>
            <person name="Daum C."/>
            <person name="Ezra D."/>
            <person name="Gonzalez J."/>
            <person name="Henrissat B."/>
            <person name="Kuo A."/>
            <person name="Liang C."/>
            <person name="Lipzen A."/>
            <person name="Lutzoni F."/>
            <person name="Magnuson J."/>
            <person name="Mondo S."/>
            <person name="Nolan M."/>
            <person name="Ohm R."/>
            <person name="Pangilinan J."/>
            <person name="Park H.-J."/>
            <person name="Ramirez L."/>
            <person name="Alfaro M."/>
            <person name="Sun H."/>
            <person name="Tritt A."/>
            <person name="Yoshinaga Y."/>
            <person name="Zwiers L.-H."/>
            <person name="Turgeon B."/>
            <person name="Goodwin S."/>
            <person name="Spatafora J."/>
            <person name="Crous P."/>
            <person name="Grigoriev I."/>
        </authorList>
    </citation>
    <scope>NUCLEOTIDE SEQUENCE [LARGE SCALE GENOMIC DNA]</scope>
    <source>
        <strain evidence="2">CECT 20119</strain>
    </source>
</reference>
<accession>A0A6A6GIW8</accession>
<dbReference type="OrthoDB" id="10495287at2759"/>
<name>A0A6A6GIW8_9PEZI</name>
<gene>
    <name evidence="1" type="ORF">BDZ85DRAFT_68588</name>
</gene>
<sequence length="200" mass="23382">MLQGRRVHREKQGADGLQYPVVCTRHGRNFLLTHLYFTMNHLRNVSNPVAIVSRATVHVHSAFSQFGYKYPKRSGNSALPQHDHHGYSSTRTSNLIHTRPIPLLFRFAKNKLQLLPNIYPLRFFLPRRLYGTILDFFLSLHARKGWISFFEPTKVGQTGCIGRDTLRIFEADFMVVRCRDEVNTHGREHSMARKWDLPRR</sequence>
<organism evidence="1 2">
    <name type="scientific">Elsinoe ampelina</name>
    <dbReference type="NCBI Taxonomy" id="302913"/>
    <lineage>
        <taxon>Eukaryota</taxon>
        <taxon>Fungi</taxon>
        <taxon>Dikarya</taxon>
        <taxon>Ascomycota</taxon>
        <taxon>Pezizomycotina</taxon>
        <taxon>Dothideomycetes</taxon>
        <taxon>Dothideomycetidae</taxon>
        <taxon>Myriangiales</taxon>
        <taxon>Elsinoaceae</taxon>
        <taxon>Elsinoe</taxon>
    </lineage>
</organism>
<dbReference type="AlphaFoldDB" id="A0A6A6GIW8"/>
<keyword evidence="2" id="KW-1185">Reference proteome</keyword>
<evidence type="ECO:0000313" key="1">
    <source>
        <dbReference type="EMBL" id="KAF2225597.1"/>
    </source>
</evidence>
<dbReference type="EMBL" id="ML992503">
    <property type="protein sequence ID" value="KAF2225597.1"/>
    <property type="molecule type" value="Genomic_DNA"/>
</dbReference>
<proteinExistence type="predicted"/>
<dbReference type="Proteomes" id="UP000799538">
    <property type="component" value="Unassembled WGS sequence"/>
</dbReference>
<protein>
    <submittedName>
        <fullName evidence="1">Uncharacterized protein</fullName>
    </submittedName>
</protein>